<dbReference type="Proteomes" id="UP001576780">
    <property type="component" value="Unassembled WGS sequence"/>
</dbReference>
<comment type="caution">
    <text evidence="1">The sequence shown here is derived from an EMBL/GenBank/DDBJ whole genome shotgun (WGS) entry which is preliminary data.</text>
</comment>
<dbReference type="RefSeq" id="WP_413276917.1">
    <property type="nucleotide sequence ID" value="NZ_JBHFNT010000069.1"/>
</dbReference>
<reference evidence="1 2" key="1">
    <citation type="submission" date="2024-09" db="EMBL/GenBank/DDBJ databases">
        <title>Floridaenema gen nov. (Aerosakkonemataceae, Aerosakkonematales ord. nov., Cyanobacteria) from benthic tropical and subtropical fresh waters, with the description of four new species.</title>
        <authorList>
            <person name="Moretto J.A."/>
            <person name="Berthold D.E."/>
            <person name="Lefler F.W."/>
            <person name="Huang I.-S."/>
            <person name="Laughinghouse H. IV."/>
        </authorList>
    </citation>
    <scope>NUCLEOTIDE SEQUENCE [LARGE SCALE GENOMIC DNA]</scope>
    <source>
        <strain evidence="1 2">BLCC-F167</strain>
    </source>
</reference>
<gene>
    <name evidence="1" type="ORF">ACE1CA_08105</name>
</gene>
<sequence length="399" mass="46615">MKILSRIYFTESPHYSSIRNWVGRIGLYELSRQKEKRDDWIFIIDLTLELGPEKAMVIYGISEKLWREKILAEKRGLKHTDGEILGIEITKSATGEWIKNILENLSKMVGIPRQIVTDKGSNLQKGIQLYQQNNQEVISTYDVTHAMANLLKKELVLSESYQNFLTDCHQCKQQLKQTELGFLIPPSQRSQCRYFNVERLVDWATNLLNCPLDIFPDLLEVIELTKIEERLKEKFSWLNKYQQEIPLWGTMVLMTRTLEKQLKLFGLNQESVTQFSENISHILIPSSLSSFYDQIINYLKTEIEKIKDKRTILATSDVLESIFGKYKHFSKRCPLKNFRQTLLTIPLLTMNLTSELIKQALETVRCRDLSEWINEVFGQSMLSKRKAVFDRSFDDTKVA</sequence>
<evidence type="ECO:0000313" key="2">
    <source>
        <dbReference type="Proteomes" id="UP001576780"/>
    </source>
</evidence>
<protein>
    <recommendedName>
        <fullName evidence="3">DUF659 domain-containing protein</fullName>
    </recommendedName>
</protein>
<proteinExistence type="predicted"/>
<organism evidence="1 2">
    <name type="scientific">Floridaenema evergladense BLCC-F167</name>
    <dbReference type="NCBI Taxonomy" id="3153639"/>
    <lineage>
        <taxon>Bacteria</taxon>
        <taxon>Bacillati</taxon>
        <taxon>Cyanobacteriota</taxon>
        <taxon>Cyanophyceae</taxon>
        <taxon>Oscillatoriophycideae</taxon>
        <taxon>Aerosakkonematales</taxon>
        <taxon>Aerosakkonemataceae</taxon>
        <taxon>Floridanema</taxon>
        <taxon>Floridanema evergladense</taxon>
    </lineage>
</organism>
<accession>A0ABV4WHW2</accession>
<name>A0ABV4WHW2_9CYAN</name>
<evidence type="ECO:0008006" key="3">
    <source>
        <dbReference type="Google" id="ProtNLM"/>
    </source>
</evidence>
<keyword evidence="2" id="KW-1185">Reference proteome</keyword>
<dbReference type="EMBL" id="JBHFNT010000069">
    <property type="protein sequence ID" value="MFB2834482.1"/>
    <property type="molecule type" value="Genomic_DNA"/>
</dbReference>
<evidence type="ECO:0000313" key="1">
    <source>
        <dbReference type="EMBL" id="MFB2834482.1"/>
    </source>
</evidence>